<dbReference type="Proteomes" id="UP000324222">
    <property type="component" value="Unassembled WGS sequence"/>
</dbReference>
<accession>A0A5B7DB28</accession>
<keyword evidence="2" id="KW-1185">Reference proteome</keyword>
<comment type="caution">
    <text evidence="1">The sequence shown here is derived from an EMBL/GenBank/DDBJ whole genome shotgun (WGS) entry which is preliminary data.</text>
</comment>
<proteinExistence type="predicted"/>
<protein>
    <submittedName>
        <fullName evidence="1">Uncharacterized protein</fullName>
    </submittedName>
</protein>
<name>A0A5B7DB28_PORTR</name>
<dbReference type="AlphaFoldDB" id="A0A5B7DB28"/>
<organism evidence="1 2">
    <name type="scientific">Portunus trituberculatus</name>
    <name type="common">Swimming crab</name>
    <name type="synonym">Neptunus trituberculatus</name>
    <dbReference type="NCBI Taxonomy" id="210409"/>
    <lineage>
        <taxon>Eukaryota</taxon>
        <taxon>Metazoa</taxon>
        <taxon>Ecdysozoa</taxon>
        <taxon>Arthropoda</taxon>
        <taxon>Crustacea</taxon>
        <taxon>Multicrustacea</taxon>
        <taxon>Malacostraca</taxon>
        <taxon>Eumalacostraca</taxon>
        <taxon>Eucarida</taxon>
        <taxon>Decapoda</taxon>
        <taxon>Pleocyemata</taxon>
        <taxon>Brachyura</taxon>
        <taxon>Eubrachyura</taxon>
        <taxon>Portunoidea</taxon>
        <taxon>Portunidae</taxon>
        <taxon>Portuninae</taxon>
        <taxon>Portunus</taxon>
    </lineage>
</organism>
<dbReference type="EMBL" id="VSRR010000685">
    <property type="protein sequence ID" value="MPC18501.1"/>
    <property type="molecule type" value="Genomic_DNA"/>
</dbReference>
<evidence type="ECO:0000313" key="2">
    <source>
        <dbReference type="Proteomes" id="UP000324222"/>
    </source>
</evidence>
<evidence type="ECO:0000313" key="1">
    <source>
        <dbReference type="EMBL" id="MPC18501.1"/>
    </source>
</evidence>
<reference evidence="1 2" key="1">
    <citation type="submission" date="2019-05" db="EMBL/GenBank/DDBJ databases">
        <title>Another draft genome of Portunus trituberculatus and its Hox gene families provides insights of decapod evolution.</title>
        <authorList>
            <person name="Jeong J.-H."/>
            <person name="Song I."/>
            <person name="Kim S."/>
            <person name="Choi T."/>
            <person name="Kim D."/>
            <person name="Ryu S."/>
            <person name="Kim W."/>
        </authorList>
    </citation>
    <scope>NUCLEOTIDE SEQUENCE [LARGE SCALE GENOMIC DNA]</scope>
    <source>
        <tissue evidence="1">Muscle</tissue>
    </source>
</reference>
<gene>
    <name evidence="1" type="ORF">E2C01_011385</name>
</gene>
<sequence length="81" mass="8844">MLPVGPVKPKPCPETTYKCGNKFPPSRVATKLTVTPGMLPVTLDMQSELSHLLGSYSTLYTPKTLCTSFTIRGFSSMAVHR</sequence>